<feature type="binding site" evidence="8">
    <location>
        <position position="162"/>
    </location>
    <ligand>
        <name>Mg(2+)</name>
        <dbReference type="ChEBI" id="CHEBI:18420"/>
        <label>1</label>
        <note>catalytic</note>
    </ligand>
</feature>
<evidence type="ECO:0000313" key="12">
    <source>
        <dbReference type="RefSeq" id="XP_024937563.1"/>
    </source>
</evidence>
<evidence type="ECO:0000313" key="9">
    <source>
        <dbReference type="Proteomes" id="UP000694920"/>
    </source>
</evidence>
<gene>
    <name evidence="10 11 12" type="primary">LOC107264550</name>
</gene>
<dbReference type="PANTHER" id="PTHR43028:SF3">
    <property type="entry name" value="INOSITOL POLYPHOSPHATE 1-PHOSPHATASE"/>
    <property type="match status" value="1"/>
</dbReference>
<evidence type="ECO:0000313" key="10">
    <source>
        <dbReference type="RefSeq" id="XP_015588413.1"/>
    </source>
</evidence>
<evidence type="ECO:0000256" key="2">
    <source>
        <dbReference type="ARBA" id="ARBA00022671"/>
    </source>
</evidence>
<keyword evidence="2" id="KW-0452">Lithium</keyword>
<evidence type="ECO:0000256" key="3">
    <source>
        <dbReference type="ARBA" id="ARBA00022723"/>
    </source>
</evidence>
<dbReference type="Gene3D" id="4.10.460.10">
    <property type="entry name" value="Inositol Polyphosphate 1-phosphatase, domain 1"/>
    <property type="match status" value="1"/>
</dbReference>
<dbReference type="GO" id="GO:0004441">
    <property type="term" value="F:inositol-1,4-bisphosphate 1-phosphatase activity"/>
    <property type="evidence" value="ECO:0007669"/>
    <property type="project" value="UniProtKB-EC"/>
</dbReference>
<dbReference type="SUPFAM" id="SSF56655">
    <property type="entry name" value="Carbohydrate phosphatase"/>
    <property type="match status" value="1"/>
</dbReference>
<comment type="catalytic activity">
    <reaction evidence="5">
        <text>1D-myo-inositol 1,3,4-trisphosphate + H2O = 1D-myo-inositol 3,4-bisphosphate + phosphate</text>
        <dbReference type="Rhea" id="RHEA:70319"/>
        <dbReference type="ChEBI" id="CHEBI:15377"/>
        <dbReference type="ChEBI" id="CHEBI:43474"/>
        <dbReference type="ChEBI" id="CHEBI:58414"/>
        <dbReference type="ChEBI" id="CHEBI:83241"/>
    </reaction>
    <physiologicalReaction direction="left-to-right" evidence="5">
        <dbReference type="Rhea" id="RHEA:70320"/>
    </physiologicalReaction>
</comment>
<keyword evidence="3 8" id="KW-0479">Metal-binding</keyword>
<proteinExistence type="inferred from homology"/>
<dbReference type="EC" id="3.1.3.57" evidence="7"/>
<dbReference type="RefSeq" id="XP_024937563.1">
    <property type="nucleotide sequence ID" value="XM_025081795.1"/>
</dbReference>
<feature type="binding site" evidence="8">
    <location>
        <position position="300"/>
    </location>
    <ligand>
        <name>Mg(2+)</name>
        <dbReference type="ChEBI" id="CHEBI:18420"/>
        <label>1</label>
        <note>catalytic</note>
    </ligand>
</feature>
<protein>
    <recommendedName>
        <fullName evidence="7">inositol-1,4-bisphosphate 1-phosphatase</fullName>
        <ecNumber evidence="7">3.1.3.57</ecNumber>
    </recommendedName>
</protein>
<comment type="cofactor">
    <cofactor evidence="8">
        <name>Mg(2+)</name>
        <dbReference type="ChEBI" id="CHEBI:18420"/>
    </cofactor>
</comment>
<dbReference type="Pfam" id="PF00459">
    <property type="entry name" value="Inositol_P"/>
    <property type="match status" value="1"/>
</dbReference>
<keyword evidence="4 8" id="KW-0460">Magnesium</keyword>
<dbReference type="InterPro" id="IPR050725">
    <property type="entry name" value="CysQ/Inositol_MonoPase"/>
</dbReference>
<accession>A0AAJ7BKS0</accession>
<dbReference type="InterPro" id="IPR000760">
    <property type="entry name" value="Inositol_monophosphatase-like"/>
</dbReference>
<evidence type="ECO:0000256" key="8">
    <source>
        <dbReference type="PIRSR" id="PIRSR600760-2"/>
    </source>
</evidence>
<dbReference type="CTD" id="3652"/>
<dbReference type="GO" id="GO:0046872">
    <property type="term" value="F:metal ion binding"/>
    <property type="evidence" value="ECO:0007669"/>
    <property type="project" value="UniProtKB-KW"/>
</dbReference>
<dbReference type="GeneID" id="107264550"/>
<evidence type="ECO:0000256" key="6">
    <source>
        <dbReference type="ARBA" id="ARBA00044478"/>
    </source>
</evidence>
<dbReference type="Gene3D" id="3.30.540.10">
    <property type="entry name" value="Fructose-1,6-Bisphosphatase, subunit A, domain 1"/>
    <property type="match status" value="1"/>
</dbReference>
<dbReference type="RefSeq" id="XP_015588414.1">
    <property type="nucleotide sequence ID" value="XM_015732928.2"/>
</dbReference>
<dbReference type="InterPro" id="IPR044897">
    <property type="entry name" value="INPP1_dom_1"/>
</dbReference>
<dbReference type="PANTHER" id="PTHR43028">
    <property type="entry name" value="3'(2'),5'-BISPHOSPHATE NUCLEOTIDASE 1"/>
    <property type="match status" value="1"/>
</dbReference>
<sequence length="365" mass="39860">MSNGSRLLEVLLKVSEKAANIARACRQNDTLFKLLVQEKSEEEKNPRFFQDFKTLADVLIQETIRHDIGIEFPELAKKVKGEESNVFSNALGETVIVQVYPSPEETTQLLIKVLNNDTATATLLASEVHKKISLEDVPVSGSLVEDFNIDMDDLGIWIDPIDSTADYINGIELMDSVGKIHLSGLRCVTVLIGAYLGSTGLPVLGVVNQPFYTQNNQSWTGICYWGSVNGDVGESSLKHSKLSSGVVVLSRSEDPEVKAKLSNGGFSIVESSGAGYKILTVITGQADAYVLSKGSTYRWDTCAPQSILRSVGGGILDYSKFMDSSSKDQLDLKYSLSEKCFSNKGGLIAYRDPVILESLERLLSQ</sequence>
<evidence type="ECO:0000256" key="7">
    <source>
        <dbReference type="ARBA" id="ARBA00044519"/>
    </source>
</evidence>
<dbReference type="RefSeq" id="XP_015588413.1">
    <property type="nucleotide sequence ID" value="XM_015732927.2"/>
</dbReference>
<feature type="binding site" evidence="8">
    <location>
        <position position="82"/>
    </location>
    <ligand>
        <name>Mg(2+)</name>
        <dbReference type="ChEBI" id="CHEBI:18420"/>
        <label>1</label>
        <note>catalytic</note>
    </ligand>
</feature>
<dbReference type="InterPro" id="IPR020583">
    <property type="entry name" value="Inositol_monoP_metal-BS"/>
</dbReference>
<keyword evidence="9" id="KW-1185">Reference proteome</keyword>
<name>A0AAJ7BKS0_CEPCN</name>
<dbReference type="Proteomes" id="UP000694920">
    <property type="component" value="Unplaced"/>
</dbReference>
<organism evidence="9 11">
    <name type="scientific">Cephus cinctus</name>
    <name type="common">Wheat stem sawfly</name>
    <dbReference type="NCBI Taxonomy" id="211228"/>
    <lineage>
        <taxon>Eukaryota</taxon>
        <taxon>Metazoa</taxon>
        <taxon>Ecdysozoa</taxon>
        <taxon>Arthropoda</taxon>
        <taxon>Hexapoda</taxon>
        <taxon>Insecta</taxon>
        <taxon>Pterygota</taxon>
        <taxon>Neoptera</taxon>
        <taxon>Endopterygota</taxon>
        <taxon>Hymenoptera</taxon>
        <taxon>Cephoidea</taxon>
        <taxon>Cephidae</taxon>
        <taxon>Cephus</taxon>
    </lineage>
</organism>
<evidence type="ECO:0000313" key="11">
    <source>
        <dbReference type="RefSeq" id="XP_015588414.1"/>
    </source>
</evidence>
<comment type="catalytic activity">
    <reaction evidence="6">
        <text>1D-myo-inositol 1,4-bisphosphate + H2O = 1D-myo-inositol 4-phosphate + phosphate</text>
        <dbReference type="Rhea" id="RHEA:15553"/>
        <dbReference type="ChEBI" id="CHEBI:15377"/>
        <dbReference type="ChEBI" id="CHEBI:43474"/>
        <dbReference type="ChEBI" id="CHEBI:58282"/>
        <dbReference type="ChEBI" id="CHEBI:58469"/>
        <dbReference type="EC" id="3.1.3.57"/>
    </reaction>
    <physiologicalReaction direction="left-to-right" evidence="6">
        <dbReference type="Rhea" id="RHEA:15554"/>
    </physiologicalReaction>
</comment>
<reference evidence="10 11" key="1">
    <citation type="submission" date="2025-04" db="UniProtKB">
        <authorList>
            <consortium name="RefSeq"/>
        </authorList>
    </citation>
    <scope>IDENTIFICATION</scope>
</reference>
<dbReference type="AlphaFoldDB" id="A0AAJ7BKS0"/>
<dbReference type="Gene3D" id="3.40.190.80">
    <property type="match status" value="1"/>
</dbReference>
<feature type="binding site" evidence="8">
    <location>
        <position position="159"/>
    </location>
    <ligand>
        <name>Mg(2+)</name>
        <dbReference type="ChEBI" id="CHEBI:18420"/>
        <label>1</label>
        <note>catalytic</note>
    </ligand>
</feature>
<comment type="similarity">
    <text evidence="1">Belongs to the inositol monophosphatase superfamily.</text>
</comment>
<evidence type="ECO:0000256" key="1">
    <source>
        <dbReference type="ARBA" id="ARBA00009759"/>
    </source>
</evidence>
<feature type="binding site" evidence="8">
    <location>
        <position position="161"/>
    </location>
    <ligand>
        <name>Mg(2+)</name>
        <dbReference type="ChEBI" id="CHEBI:18420"/>
        <label>1</label>
        <note>catalytic</note>
    </ligand>
</feature>
<dbReference type="PROSITE" id="PS00629">
    <property type="entry name" value="IMP_1"/>
    <property type="match status" value="1"/>
</dbReference>
<evidence type="ECO:0000256" key="5">
    <source>
        <dbReference type="ARBA" id="ARBA00044465"/>
    </source>
</evidence>
<dbReference type="KEGG" id="ccin:107264550"/>
<evidence type="ECO:0000256" key="4">
    <source>
        <dbReference type="ARBA" id="ARBA00022842"/>
    </source>
</evidence>